<name>A0ACC2N254_9HYME</name>
<gene>
    <name evidence="1" type="ORF">QAD02_006884</name>
</gene>
<reference evidence="1" key="1">
    <citation type="submission" date="2023-04" db="EMBL/GenBank/DDBJ databases">
        <title>A chromosome-level genome assembly of the parasitoid wasp Eretmocerus hayati.</title>
        <authorList>
            <person name="Zhong Y."/>
            <person name="Liu S."/>
            <person name="Liu Y."/>
        </authorList>
    </citation>
    <scope>NUCLEOTIDE SEQUENCE</scope>
    <source>
        <strain evidence="1">ZJU_SS_LIU_2023</strain>
    </source>
</reference>
<dbReference type="Proteomes" id="UP001239111">
    <property type="component" value="Chromosome 4"/>
</dbReference>
<dbReference type="EMBL" id="CM056744">
    <property type="protein sequence ID" value="KAJ8665222.1"/>
    <property type="molecule type" value="Genomic_DNA"/>
</dbReference>
<evidence type="ECO:0000313" key="1">
    <source>
        <dbReference type="EMBL" id="KAJ8665222.1"/>
    </source>
</evidence>
<protein>
    <submittedName>
        <fullName evidence="1">Uncharacterized protein</fullName>
    </submittedName>
</protein>
<evidence type="ECO:0000313" key="2">
    <source>
        <dbReference type="Proteomes" id="UP001239111"/>
    </source>
</evidence>
<organism evidence="1 2">
    <name type="scientific">Eretmocerus hayati</name>
    <dbReference type="NCBI Taxonomy" id="131215"/>
    <lineage>
        <taxon>Eukaryota</taxon>
        <taxon>Metazoa</taxon>
        <taxon>Ecdysozoa</taxon>
        <taxon>Arthropoda</taxon>
        <taxon>Hexapoda</taxon>
        <taxon>Insecta</taxon>
        <taxon>Pterygota</taxon>
        <taxon>Neoptera</taxon>
        <taxon>Endopterygota</taxon>
        <taxon>Hymenoptera</taxon>
        <taxon>Apocrita</taxon>
        <taxon>Proctotrupomorpha</taxon>
        <taxon>Chalcidoidea</taxon>
        <taxon>Aphelinidae</taxon>
        <taxon>Aphelininae</taxon>
        <taxon>Eretmocerus</taxon>
    </lineage>
</organism>
<sequence length="118" mass="13003">MAARNVGRISQITNYTLSPTELDTSQQHFWVWLQKKPSGARSSITRALDKQDDAAQPRTRTWLSEATYGKPTVEYALASAPIVFTRLLGVSAKPLSLVAGSYSDDCIVPNQEPTHRVA</sequence>
<proteinExistence type="predicted"/>
<comment type="caution">
    <text evidence="1">The sequence shown here is derived from an EMBL/GenBank/DDBJ whole genome shotgun (WGS) entry which is preliminary data.</text>
</comment>
<keyword evidence="2" id="KW-1185">Reference proteome</keyword>
<accession>A0ACC2N254</accession>